<evidence type="ECO:0000256" key="1">
    <source>
        <dbReference type="ARBA" id="ARBA00022679"/>
    </source>
</evidence>
<evidence type="ECO:0000259" key="3">
    <source>
        <dbReference type="PROSITE" id="PS51186"/>
    </source>
</evidence>
<evidence type="ECO:0000313" key="4">
    <source>
        <dbReference type="EMBL" id="SDN09895.1"/>
    </source>
</evidence>
<dbReference type="PANTHER" id="PTHR43877">
    <property type="entry name" value="AMINOALKYLPHOSPHONATE N-ACETYLTRANSFERASE-RELATED-RELATED"/>
    <property type="match status" value="1"/>
</dbReference>
<keyword evidence="5" id="KW-1185">Reference proteome</keyword>
<dbReference type="PROSITE" id="PS51186">
    <property type="entry name" value="GNAT"/>
    <property type="match status" value="1"/>
</dbReference>
<dbReference type="AlphaFoldDB" id="A0A1G9YMW8"/>
<dbReference type="InterPro" id="IPR050832">
    <property type="entry name" value="Bact_Acetyltransf"/>
</dbReference>
<dbReference type="PANTHER" id="PTHR43877:SF2">
    <property type="entry name" value="AMINOALKYLPHOSPHONATE N-ACETYLTRANSFERASE-RELATED"/>
    <property type="match status" value="1"/>
</dbReference>
<dbReference type="InterPro" id="IPR000182">
    <property type="entry name" value="GNAT_dom"/>
</dbReference>
<dbReference type="GO" id="GO:0016747">
    <property type="term" value="F:acyltransferase activity, transferring groups other than amino-acyl groups"/>
    <property type="evidence" value="ECO:0007669"/>
    <property type="project" value="InterPro"/>
</dbReference>
<feature type="domain" description="N-acetyltransferase" evidence="3">
    <location>
        <begin position="1"/>
        <end position="155"/>
    </location>
</feature>
<accession>A0A1G9YMW8</accession>
<dbReference type="InterPro" id="IPR016181">
    <property type="entry name" value="Acyl_CoA_acyltransferase"/>
</dbReference>
<dbReference type="CDD" id="cd04301">
    <property type="entry name" value="NAT_SF"/>
    <property type="match status" value="1"/>
</dbReference>
<name>A0A1G9YMW8_9EURY</name>
<evidence type="ECO:0000256" key="2">
    <source>
        <dbReference type="ARBA" id="ARBA00023315"/>
    </source>
</evidence>
<dbReference type="RefSeq" id="WP_089699327.1">
    <property type="nucleotide sequence ID" value="NZ_FNHL01000005.1"/>
</dbReference>
<dbReference type="STRING" id="660521.SAMN04487949_3362"/>
<keyword evidence="4" id="KW-0687">Ribonucleoprotein</keyword>
<gene>
    <name evidence="4" type="ORF">SAMN04487949_3362</name>
</gene>
<dbReference type="EMBL" id="FNHL01000005">
    <property type="protein sequence ID" value="SDN09895.1"/>
    <property type="molecule type" value="Genomic_DNA"/>
</dbReference>
<dbReference type="Gene3D" id="3.40.630.30">
    <property type="match status" value="1"/>
</dbReference>
<dbReference type="Pfam" id="PF00583">
    <property type="entry name" value="Acetyltransf_1"/>
    <property type="match status" value="1"/>
</dbReference>
<organism evidence="4 5">
    <name type="scientific">Halogranum gelatinilyticum</name>
    <dbReference type="NCBI Taxonomy" id="660521"/>
    <lineage>
        <taxon>Archaea</taxon>
        <taxon>Methanobacteriati</taxon>
        <taxon>Methanobacteriota</taxon>
        <taxon>Stenosarchaea group</taxon>
        <taxon>Halobacteria</taxon>
        <taxon>Halobacteriales</taxon>
        <taxon>Haloferacaceae</taxon>
    </lineage>
</organism>
<sequence length="155" mass="18260">MQLREATEDDLDVLTEFWYALATEMEPYSDLNEVVYDGPDEVPTDGFRRQLYSDDVTNYLVVDDEPVGFVTLRDGEHPSRQWSRYVDVVDLFVTPEHRNRGFGGEVLNRVQEMARERGCDHLKVSCEWDNEDARRFYTDHGFEEKQVQFVQRLAE</sequence>
<dbReference type="Proteomes" id="UP000199451">
    <property type="component" value="Unassembled WGS sequence"/>
</dbReference>
<dbReference type="OrthoDB" id="125295at2157"/>
<keyword evidence="1" id="KW-0808">Transferase</keyword>
<proteinExistence type="predicted"/>
<dbReference type="GO" id="GO:0005840">
    <property type="term" value="C:ribosome"/>
    <property type="evidence" value="ECO:0007669"/>
    <property type="project" value="UniProtKB-KW"/>
</dbReference>
<reference evidence="5" key="1">
    <citation type="submission" date="2016-10" db="EMBL/GenBank/DDBJ databases">
        <authorList>
            <person name="Varghese N."/>
            <person name="Submissions S."/>
        </authorList>
    </citation>
    <scope>NUCLEOTIDE SEQUENCE [LARGE SCALE GENOMIC DNA]</scope>
    <source>
        <strain evidence="5">CGMCC 1.10119</strain>
    </source>
</reference>
<keyword evidence="4" id="KW-0689">Ribosomal protein</keyword>
<keyword evidence="2" id="KW-0012">Acyltransferase</keyword>
<protein>
    <submittedName>
        <fullName evidence="4">Ribosomal protein S18 acetylase RimI</fullName>
    </submittedName>
</protein>
<dbReference type="SUPFAM" id="SSF55729">
    <property type="entry name" value="Acyl-CoA N-acyltransferases (Nat)"/>
    <property type="match status" value="1"/>
</dbReference>
<evidence type="ECO:0000313" key="5">
    <source>
        <dbReference type="Proteomes" id="UP000199451"/>
    </source>
</evidence>